<dbReference type="AlphaFoldDB" id="A0AAD9M9Z0"/>
<evidence type="ECO:0000313" key="2">
    <source>
        <dbReference type="Proteomes" id="UP001232148"/>
    </source>
</evidence>
<organism evidence="1 2">
    <name type="scientific">Colletotrichum zoysiae</name>
    <dbReference type="NCBI Taxonomy" id="1216348"/>
    <lineage>
        <taxon>Eukaryota</taxon>
        <taxon>Fungi</taxon>
        <taxon>Dikarya</taxon>
        <taxon>Ascomycota</taxon>
        <taxon>Pezizomycotina</taxon>
        <taxon>Sordariomycetes</taxon>
        <taxon>Hypocreomycetidae</taxon>
        <taxon>Glomerellales</taxon>
        <taxon>Glomerellaceae</taxon>
        <taxon>Colletotrichum</taxon>
        <taxon>Colletotrichum graminicola species complex</taxon>
    </lineage>
</organism>
<reference evidence="1" key="1">
    <citation type="submission" date="2021-06" db="EMBL/GenBank/DDBJ databases">
        <title>Comparative genomics, transcriptomics and evolutionary studies reveal genomic signatures of adaptation to plant cell wall in hemibiotrophic fungi.</title>
        <authorList>
            <consortium name="DOE Joint Genome Institute"/>
            <person name="Baroncelli R."/>
            <person name="Diaz J.F."/>
            <person name="Benocci T."/>
            <person name="Peng M."/>
            <person name="Battaglia E."/>
            <person name="Haridas S."/>
            <person name="Andreopoulos W."/>
            <person name="Labutti K."/>
            <person name="Pangilinan J."/>
            <person name="Floch G.L."/>
            <person name="Makela M.R."/>
            <person name="Henrissat B."/>
            <person name="Grigoriev I.V."/>
            <person name="Crouch J.A."/>
            <person name="De Vries R.P."/>
            <person name="Sukno S.A."/>
            <person name="Thon M.R."/>
        </authorList>
    </citation>
    <scope>NUCLEOTIDE SEQUENCE</scope>
    <source>
        <strain evidence="1">MAFF235873</strain>
    </source>
</reference>
<sequence length="121" mass="13219">MSDAINSANQESWRRSSFAKAFAEQLRFQTLPTWVTAAGQKPAPLVVYLSNSPRLTASPSSSCLLGNTWLTVPSISRQRQKAGCPLGLGFGHHLAPGWSKRSSPHVTRLHSYATYLPRTAP</sequence>
<accession>A0AAD9M9Z0</accession>
<gene>
    <name evidence="1" type="ORF">LX32DRAFT_397921</name>
</gene>
<proteinExistence type="predicted"/>
<name>A0AAD9M9Z0_9PEZI</name>
<evidence type="ECO:0000313" key="1">
    <source>
        <dbReference type="EMBL" id="KAK2034513.1"/>
    </source>
</evidence>
<protein>
    <submittedName>
        <fullName evidence="1">Uncharacterized protein</fullName>
    </submittedName>
</protein>
<keyword evidence="2" id="KW-1185">Reference proteome</keyword>
<comment type="caution">
    <text evidence="1">The sequence shown here is derived from an EMBL/GenBank/DDBJ whole genome shotgun (WGS) entry which is preliminary data.</text>
</comment>
<dbReference type="EMBL" id="MU842814">
    <property type="protein sequence ID" value="KAK2034513.1"/>
    <property type="molecule type" value="Genomic_DNA"/>
</dbReference>
<dbReference type="Proteomes" id="UP001232148">
    <property type="component" value="Unassembled WGS sequence"/>
</dbReference>